<keyword evidence="2" id="KW-1185">Reference proteome</keyword>
<reference evidence="1" key="1">
    <citation type="submission" date="2023-08" db="EMBL/GenBank/DDBJ databases">
        <authorList>
            <person name="Chen Y."/>
            <person name="Shah S."/>
            <person name="Dougan E. K."/>
            <person name="Thang M."/>
            <person name="Chan C."/>
        </authorList>
    </citation>
    <scope>NUCLEOTIDE SEQUENCE</scope>
</reference>
<accession>A0AA36IVJ8</accession>
<gene>
    <name evidence="1" type="ORF">EVOR1521_LOCUS19053</name>
</gene>
<comment type="caution">
    <text evidence="1">The sequence shown here is derived from an EMBL/GenBank/DDBJ whole genome shotgun (WGS) entry which is preliminary data.</text>
</comment>
<dbReference type="EMBL" id="CAUJNA010002824">
    <property type="protein sequence ID" value="CAJ1394391.1"/>
    <property type="molecule type" value="Genomic_DNA"/>
</dbReference>
<evidence type="ECO:0000313" key="2">
    <source>
        <dbReference type="Proteomes" id="UP001178507"/>
    </source>
</evidence>
<sequence length="122" mass="13793">MGACAGKGGLPESRRVVLARDEVVTSDVDPCAIRRPNLHPAGQQDHDRYVRALGLYLKAVHHAPDTFSQLVDQRRRSAFSDVEEPERHQIADPNSRALHLYLDAVRQAPETFVKLVDQRREM</sequence>
<protein>
    <submittedName>
        <fullName evidence="1">Uncharacterized protein</fullName>
    </submittedName>
</protein>
<dbReference type="AlphaFoldDB" id="A0AA36IVJ8"/>
<proteinExistence type="predicted"/>
<evidence type="ECO:0000313" key="1">
    <source>
        <dbReference type="EMBL" id="CAJ1394391.1"/>
    </source>
</evidence>
<name>A0AA36IVJ8_9DINO</name>
<organism evidence="1 2">
    <name type="scientific">Effrenium voratum</name>
    <dbReference type="NCBI Taxonomy" id="2562239"/>
    <lineage>
        <taxon>Eukaryota</taxon>
        <taxon>Sar</taxon>
        <taxon>Alveolata</taxon>
        <taxon>Dinophyceae</taxon>
        <taxon>Suessiales</taxon>
        <taxon>Symbiodiniaceae</taxon>
        <taxon>Effrenium</taxon>
    </lineage>
</organism>
<dbReference type="Proteomes" id="UP001178507">
    <property type="component" value="Unassembled WGS sequence"/>
</dbReference>